<accession>A0A9X8RCY7</accession>
<reference evidence="1 2" key="1">
    <citation type="submission" date="2017-01" db="EMBL/GenBank/DDBJ databases">
        <authorList>
            <person name="Varghese N."/>
            <person name="Submissions S."/>
        </authorList>
    </citation>
    <scope>NUCLEOTIDE SEQUENCE [LARGE SCALE GENOMIC DNA]</scope>
    <source>
        <strain evidence="1 2">RUG2-6</strain>
    </source>
</reference>
<comment type="caution">
    <text evidence="1">The sequence shown here is derived from an EMBL/GenBank/DDBJ whole genome shotgun (WGS) entry which is preliminary data.</text>
</comment>
<proteinExistence type="predicted"/>
<evidence type="ECO:0000313" key="2">
    <source>
        <dbReference type="Proteomes" id="UP000185829"/>
    </source>
</evidence>
<sequence length="50" mass="5899">MVSCFKNFKGLSYFHEVNIKIKKTALSERVIRNEEGTEQAYKRNDKKGDF</sequence>
<evidence type="ECO:0000313" key="1">
    <source>
        <dbReference type="EMBL" id="SIR94110.1"/>
    </source>
</evidence>
<name>A0A9X8RCY7_9BACI</name>
<organism evidence="1 2">
    <name type="scientific">Peribacillus simplex</name>
    <dbReference type="NCBI Taxonomy" id="1478"/>
    <lineage>
        <taxon>Bacteria</taxon>
        <taxon>Bacillati</taxon>
        <taxon>Bacillota</taxon>
        <taxon>Bacilli</taxon>
        <taxon>Bacillales</taxon>
        <taxon>Bacillaceae</taxon>
        <taxon>Peribacillus</taxon>
    </lineage>
</organism>
<protein>
    <submittedName>
        <fullName evidence="1">Uncharacterized protein</fullName>
    </submittedName>
</protein>
<dbReference type="AlphaFoldDB" id="A0A9X8RCY7"/>
<gene>
    <name evidence="1" type="ORF">SAMN05878482_107224</name>
</gene>
<dbReference type="Proteomes" id="UP000185829">
    <property type="component" value="Unassembled WGS sequence"/>
</dbReference>
<dbReference type="EMBL" id="FTMX01000007">
    <property type="protein sequence ID" value="SIR94110.1"/>
    <property type="molecule type" value="Genomic_DNA"/>
</dbReference>